<dbReference type="EMBL" id="CP001854">
    <property type="protein sequence ID" value="ADB48649.1"/>
    <property type="molecule type" value="Genomic_DNA"/>
</dbReference>
<evidence type="ECO:0000256" key="1">
    <source>
        <dbReference type="ARBA" id="ARBA00022729"/>
    </source>
</evidence>
<feature type="compositionally biased region" description="Gly residues" evidence="2">
    <location>
        <begin position="9"/>
        <end position="21"/>
    </location>
</feature>
<dbReference type="eggNOG" id="ENOG5031PH3">
    <property type="taxonomic scope" value="Bacteria"/>
</dbReference>
<keyword evidence="1" id="KW-0732">Signal</keyword>
<feature type="region of interest" description="Disordered" evidence="2">
    <location>
        <begin position="1"/>
        <end position="34"/>
    </location>
</feature>
<reference evidence="4" key="2">
    <citation type="submission" date="2010-01" db="EMBL/GenBank/DDBJ databases">
        <title>The complete genome of Conexibacter woesei DSM 14684.</title>
        <authorList>
            <consortium name="US DOE Joint Genome Institute (JGI-PGF)"/>
            <person name="Lucas S."/>
            <person name="Copeland A."/>
            <person name="Lapidus A."/>
            <person name="Glavina del Rio T."/>
            <person name="Dalin E."/>
            <person name="Tice H."/>
            <person name="Bruce D."/>
            <person name="Goodwin L."/>
            <person name="Pitluck S."/>
            <person name="Kyrpides N."/>
            <person name="Mavromatis K."/>
            <person name="Ivanova N."/>
            <person name="Mikhailova N."/>
            <person name="Chertkov O."/>
            <person name="Brettin T."/>
            <person name="Detter J.C."/>
            <person name="Han C."/>
            <person name="Larimer F."/>
            <person name="Land M."/>
            <person name="Hauser L."/>
            <person name="Markowitz V."/>
            <person name="Cheng J.-F."/>
            <person name="Hugenholtz P."/>
            <person name="Woyke T."/>
            <person name="Wu D."/>
            <person name="Pukall R."/>
            <person name="Steenblock K."/>
            <person name="Schneider S."/>
            <person name="Klenk H.-P."/>
            <person name="Eisen J.A."/>
        </authorList>
    </citation>
    <scope>NUCLEOTIDE SEQUENCE [LARGE SCALE GENOMIC DNA]</scope>
    <source>
        <strain evidence="4">DSM 14684 / CIP 108061 / JCM 11494 / NBRC 100937 / ID131577</strain>
    </source>
</reference>
<evidence type="ECO:0000313" key="4">
    <source>
        <dbReference type="Proteomes" id="UP000008229"/>
    </source>
</evidence>
<dbReference type="Proteomes" id="UP000008229">
    <property type="component" value="Chromosome"/>
</dbReference>
<feature type="region of interest" description="Disordered" evidence="2">
    <location>
        <begin position="330"/>
        <end position="361"/>
    </location>
</feature>
<reference evidence="3 4" key="1">
    <citation type="journal article" date="2010" name="Stand. Genomic Sci.">
        <title>Complete genome sequence of Conexibacter woesei type strain (ID131577).</title>
        <authorList>
            <person name="Pukall R."/>
            <person name="Lapidus A."/>
            <person name="Glavina Del Rio T."/>
            <person name="Copeland A."/>
            <person name="Tice H."/>
            <person name="Cheng J.-F."/>
            <person name="Lucas S."/>
            <person name="Chen F."/>
            <person name="Nolan M."/>
            <person name="Bruce D."/>
            <person name="Goodwin L."/>
            <person name="Pitluck S."/>
            <person name="Mavromatis K."/>
            <person name="Ivanova N."/>
            <person name="Ovchinnikova G."/>
            <person name="Pati A."/>
            <person name="Chen A."/>
            <person name="Palaniappan K."/>
            <person name="Land M."/>
            <person name="Hauser L."/>
            <person name="Chang Y.-J."/>
            <person name="Jeffries C.D."/>
            <person name="Chain P."/>
            <person name="Meincke L."/>
            <person name="Sims D."/>
            <person name="Brettin T."/>
            <person name="Detter J.C."/>
            <person name="Rohde M."/>
            <person name="Goeker M."/>
            <person name="Bristow J."/>
            <person name="Eisen J.A."/>
            <person name="Markowitz V."/>
            <person name="Kyrpides N.C."/>
            <person name="Klenk H.-P."/>
            <person name="Hugenholtz P."/>
        </authorList>
    </citation>
    <scope>NUCLEOTIDE SEQUENCE [LARGE SCALE GENOMIC DNA]</scope>
    <source>
        <strain evidence="4">DSM 14684 / CIP 108061 / JCM 11494 / NBRC 100937 / ID131577</strain>
    </source>
</reference>
<feature type="compositionally biased region" description="Low complexity" evidence="2">
    <location>
        <begin position="25"/>
        <end position="34"/>
    </location>
</feature>
<evidence type="ECO:0000313" key="3">
    <source>
        <dbReference type="EMBL" id="ADB48649.1"/>
    </source>
</evidence>
<name>D3F571_CONWI</name>
<protein>
    <submittedName>
        <fullName evidence="3">Uncharacterized protein</fullName>
    </submittedName>
</protein>
<sequence>MLLAALPACGGGADEPGGGQPRSGAATTAALPPATTPDRFAANFERVTGVRLVARPDGGGVRFDVPHVPDREPRLGIYAIRWSADSTARDGLLGAGPPDAQGRWWKPDGAGAWTIAKPFGSHLVAEGPPSAARTPDARWLRLERAVAAAASGDLRTLPTAEQPCRDRGLNALHGRTGACSVKGMPVTFVDALDELDTPLLQARVHGVETATVLEDPYGLLGSRRADGRFVVVAFAVRNAGGGSIPSLHPQLHLGGRTFEQDPRAHALMPRSRSLPLEPGATFETWAAFDVPAALAAQASTGAFVLGTGADEHGLPSIDVEQGWIRLLAAPLSLPDPPDPAQPPGGARSYRPPPTPFERGSGERIGATVRARYAASTFFPLPSTFAPGGIPIGSRAGICRVPPLTTGVRAELRDAIRRQTPRGTLQPLDDDAILLADCGAAGRWALLTWTQVHRGRTVDWIDELRDDGGGRWGGTARGVHPGCRMPLDAAAVWQIDVTACRRPPATPRAPAPSPAPRTTPQPAPRDRERLPDGSSRA</sequence>
<evidence type="ECO:0000256" key="2">
    <source>
        <dbReference type="SAM" id="MobiDB-lite"/>
    </source>
</evidence>
<dbReference type="HOGENOM" id="CLU_507821_0_0_11"/>
<dbReference type="InterPro" id="IPR029050">
    <property type="entry name" value="Immunoprotect_excell_Ig-like"/>
</dbReference>
<dbReference type="Gene3D" id="2.60.40.1240">
    <property type="match status" value="1"/>
</dbReference>
<dbReference type="AlphaFoldDB" id="D3F571"/>
<dbReference type="KEGG" id="cwo:Cwoe_0213"/>
<feature type="compositionally biased region" description="Pro residues" evidence="2">
    <location>
        <begin position="333"/>
        <end position="342"/>
    </location>
</feature>
<dbReference type="STRING" id="469383.Cwoe_0213"/>
<feature type="compositionally biased region" description="Pro residues" evidence="2">
    <location>
        <begin position="503"/>
        <end position="522"/>
    </location>
</feature>
<proteinExistence type="predicted"/>
<keyword evidence="4" id="KW-1185">Reference proteome</keyword>
<organism evidence="3 4">
    <name type="scientific">Conexibacter woesei (strain DSM 14684 / CCUG 47730 / CIP 108061 / JCM 11494 / NBRC 100937 / ID131577)</name>
    <dbReference type="NCBI Taxonomy" id="469383"/>
    <lineage>
        <taxon>Bacteria</taxon>
        <taxon>Bacillati</taxon>
        <taxon>Actinomycetota</taxon>
        <taxon>Thermoleophilia</taxon>
        <taxon>Solirubrobacterales</taxon>
        <taxon>Conexibacteraceae</taxon>
        <taxon>Conexibacter</taxon>
    </lineage>
</organism>
<gene>
    <name evidence="3" type="ordered locus">Cwoe_0213</name>
</gene>
<feature type="region of interest" description="Disordered" evidence="2">
    <location>
        <begin position="500"/>
        <end position="536"/>
    </location>
</feature>
<accession>D3F571</accession>